<comment type="similarity">
    <text evidence="1">Belongs to the MtrH family.</text>
</comment>
<dbReference type="AlphaFoldDB" id="A0A7J3MYQ7"/>
<dbReference type="SUPFAM" id="SSF51717">
    <property type="entry name" value="Dihydropteroate synthetase-like"/>
    <property type="match status" value="1"/>
</dbReference>
<dbReference type="NCBIfam" id="NF002142">
    <property type="entry name" value="PRK00979.1-1"/>
    <property type="match status" value="1"/>
</dbReference>
<dbReference type="GO" id="GO:0008168">
    <property type="term" value="F:methyltransferase activity"/>
    <property type="evidence" value="ECO:0007669"/>
    <property type="project" value="UniProtKB-KW"/>
</dbReference>
<dbReference type="GO" id="GO:0006730">
    <property type="term" value="P:one-carbon metabolic process"/>
    <property type="evidence" value="ECO:0007669"/>
    <property type="project" value="InterPro"/>
</dbReference>
<gene>
    <name evidence="4" type="ORF">ENT99_06185</name>
    <name evidence="5" type="ORF">ENU64_04535</name>
</gene>
<dbReference type="InterPro" id="IPR023467">
    <property type="entry name" value="MeTrfase_MtrH/MtxH"/>
</dbReference>
<keyword evidence="2 5" id="KW-0489">Methyltransferase</keyword>
<dbReference type="PIRSF" id="PIRSF004960">
    <property type="entry name" value="MtrH_MtxH"/>
    <property type="match status" value="1"/>
</dbReference>
<protein>
    <submittedName>
        <fullName evidence="5">Tetrahydromethanopterin S-methyltransferase subunit H</fullName>
        <ecNumber evidence="5">2.1.1.86</ecNumber>
    </submittedName>
</protein>
<evidence type="ECO:0000313" key="4">
    <source>
        <dbReference type="EMBL" id="HFQ79272.1"/>
    </source>
</evidence>
<evidence type="ECO:0000256" key="2">
    <source>
        <dbReference type="ARBA" id="ARBA00022603"/>
    </source>
</evidence>
<dbReference type="InterPro" id="IPR011005">
    <property type="entry name" value="Dihydropteroate_synth-like_sf"/>
</dbReference>
<evidence type="ECO:0000256" key="1">
    <source>
        <dbReference type="ARBA" id="ARBA00006230"/>
    </source>
</evidence>
<dbReference type="GO" id="GO:0032259">
    <property type="term" value="P:methylation"/>
    <property type="evidence" value="ECO:0007669"/>
    <property type="project" value="UniProtKB-KW"/>
</dbReference>
<keyword evidence="3 5" id="KW-0808">Transferase</keyword>
<evidence type="ECO:0000256" key="3">
    <source>
        <dbReference type="ARBA" id="ARBA00022679"/>
    </source>
</evidence>
<evidence type="ECO:0000313" key="5">
    <source>
        <dbReference type="EMBL" id="HGT98678.1"/>
    </source>
</evidence>
<dbReference type="EMBL" id="DTAU01000122">
    <property type="protein sequence ID" value="HFQ79272.1"/>
    <property type="molecule type" value="Genomic_DNA"/>
</dbReference>
<proteinExistence type="inferred from homology"/>
<sequence>MFRYSFEQKIFEIKGLKIGGQPGENPPILIGSIFYHRHKIVEDEKKGIFNKSEAEALIKKVEELSDKTKIPYMFDVVGSTAEAIVKYIDFVATVTQAPILVDALSDIAVATAALKHVKEVGLTDRAIYNSLTAKSKDEEYKIIQENGIDKAVLLLYTDKVLDVEARLKSLEIMLEKTKIYGISKLLVDTFVIDIPTLSIAMKTGIEVKKRYGLPFGCGAHNAISAQRKSFKERFGSEGVKVCELASNLATIVVGADFLLYGPIEAAIDIFPSVYTIYTSYRYLKRMNQTIHI</sequence>
<dbReference type="EC" id="2.1.1.86" evidence="5"/>
<dbReference type="EMBL" id="DTDH01000138">
    <property type="protein sequence ID" value="HGT98678.1"/>
    <property type="molecule type" value="Genomic_DNA"/>
</dbReference>
<dbReference type="Pfam" id="PF02007">
    <property type="entry name" value="MtrH"/>
    <property type="match status" value="1"/>
</dbReference>
<accession>A0A7J3MYQ7</accession>
<organism evidence="5">
    <name type="scientific">Ignisphaera aggregans</name>
    <dbReference type="NCBI Taxonomy" id="334771"/>
    <lineage>
        <taxon>Archaea</taxon>
        <taxon>Thermoproteota</taxon>
        <taxon>Thermoprotei</taxon>
        <taxon>Desulfurococcales</taxon>
        <taxon>Desulfurococcaceae</taxon>
        <taxon>Ignisphaera</taxon>
    </lineage>
</organism>
<dbReference type="Gene3D" id="3.20.20.20">
    <property type="entry name" value="Dihydropteroate synthase-like"/>
    <property type="match status" value="1"/>
</dbReference>
<comment type="caution">
    <text evidence="5">The sequence shown here is derived from an EMBL/GenBank/DDBJ whole genome shotgun (WGS) entry which is preliminary data.</text>
</comment>
<reference evidence="5" key="1">
    <citation type="journal article" date="2020" name="mSystems">
        <title>Genome- and Community-Level Interaction Insights into Carbon Utilization and Element Cycling Functions of Hydrothermarchaeota in Hydrothermal Sediment.</title>
        <authorList>
            <person name="Zhou Z."/>
            <person name="Liu Y."/>
            <person name="Xu W."/>
            <person name="Pan J."/>
            <person name="Luo Z.H."/>
            <person name="Li M."/>
        </authorList>
    </citation>
    <scope>NUCLEOTIDE SEQUENCE [LARGE SCALE GENOMIC DNA]</scope>
    <source>
        <strain evidence="4">SpSt-629</strain>
        <strain evidence="5">SpSt-688</strain>
    </source>
</reference>
<name>A0A7J3MYQ7_9CREN</name>